<dbReference type="AlphaFoldDB" id="S7XKD5"/>
<dbReference type="PANTHER" id="PTHR23419">
    <property type="entry name" value="DIVALENT CATION TOLERANCE CUTA-RELATED"/>
    <property type="match status" value="1"/>
</dbReference>
<dbReference type="STRING" id="1358809.S7XKD5"/>
<keyword evidence="3" id="KW-1185">Reference proteome</keyword>
<dbReference type="Pfam" id="PF03091">
    <property type="entry name" value="CutA1"/>
    <property type="match status" value="1"/>
</dbReference>
<dbReference type="EMBL" id="ATCN01000214">
    <property type="protein sequence ID" value="EPR79524.1"/>
    <property type="molecule type" value="Genomic_DNA"/>
</dbReference>
<dbReference type="OrthoDB" id="2017693at2759"/>
<name>S7XKD5_SPRLO</name>
<evidence type="ECO:0000313" key="3">
    <source>
        <dbReference type="Proteomes" id="UP000014978"/>
    </source>
</evidence>
<dbReference type="HOGENOM" id="CLU_098807_2_0_1"/>
<sequence length="111" mass="12922">MEQPILIATTVADEEKATEIIKKLLDQRIIACAQTIAVSSSFPWMENVEINQQEIKIIVKTFQKHQEQVVYIIKNNHSYKIPDIIVTKIEYVEEEYLKWMAGVLTKQENSE</sequence>
<dbReference type="InterPro" id="IPR011322">
    <property type="entry name" value="N-reg_PII-like_a/b"/>
</dbReference>
<reference evidence="3" key="1">
    <citation type="journal article" date="2013" name="PLoS Genet.">
        <title>The genome of Spraguea lophii and the basis of host-microsporidian interactions.</title>
        <authorList>
            <person name="Campbell S.E."/>
            <person name="Williams T.A."/>
            <person name="Yousuf A."/>
            <person name="Soanes D.M."/>
            <person name="Paszkiewicz K.H."/>
            <person name="Williams B.A.P."/>
        </authorList>
    </citation>
    <scope>NUCLEOTIDE SEQUENCE [LARGE SCALE GENOMIC DNA]</scope>
    <source>
        <strain evidence="3">42_110</strain>
    </source>
</reference>
<comment type="similarity">
    <text evidence="1">Belongs to the CutA family.</text>
</comment>
<dbReference type="GO" id="GO:0005507">
    <property type="term" value="F:copper ion binding"/>
    <property type="evidence" value="ECO:0007669"/>
    <property type="project" value="TreeGrafter"/>
</dbReference>
<comment type="caution">
    <text evidence="2">The sequence shown here is derived from an EMBL/GenBank/DDBJ whole genome shotgun (WGS) entry which is preliminary data.</text>
</comment>
<dbReference type="PANTHER" id="PTHR23419:SF8">
    <property type="entry name" value="FI09726P"/>
    <property type="match status" value="1"/>
</dbReference>
<dbReference type="InterPro" id="IPR015867">
    <property type="entry name" value="N-reg_PII/ATP_PRibTrfase_C"/>
</dbReference>
<protein>
    <submittedName>
        <fullName evidence="2">CutA1 divalent ion tolerance protein</fullName>
    </submittedName>
</protein>
<dbReference type="GO" id="GO:0010038">
    <property type="term" value="P:response to metal ion"/>
    <property type="evidence" value="ECO:0007669"/>
    <property type="project" value="InterPro"/>
</dbReference>
<gene>
    <name evidence="2" type="ORF">SLOPH_246</name>
</gene>
<dbReference type="Proteomes" id="UP000014978">
    <property type="component" value="Unassembled WGS sequence"/>
</dbReference>
<dbReference type="InterPro" id="IPR004323">
    <property type="entry name" value="Ion_tolerance_CutA"/>
</dbReference>
<evidence type="ECO:0000256" key="1">
    <source>
        <dbReference type="ARBA" id="ARBA00010169"/>
    </source>
</evidence>
<evidence type="ECO:0000313" key="2">
    <source>
        <dbReference type="EMBL" id="EPR79524.1"/>
    </source>
</evidence>
<dbReference type="OMA" id="MEMHLAS"/>
<dbReference type="VEuPathDB" id="MicrosporidiaDB:SLOPH_246"/>
<proteinExistence type="inferred from homology"/>
<organism evidence="2 3">
    <name type="scientific">Spraguea lophii (strain 42_110)</name>
    <name type="common">Microsporidian parasite</name>
    <dbReference type="NCBI Taxonomy" id="1358809"/>
    <lineage>
        <taxon>Eukaryota</taxon>
        <taxon>Fungi</taxon>
        <taxon>Fungi incertae sedis</taxon>
        <taxon>Microsporidia</taxon>
        <taxon>Spragueidae</taxon>
        <taxon>Spraguea</taxon>
    </lineage>
</organism>
<dbReference type="InParanoid" id="S7XKD5"/>
<accession>S7XKD5</accession>
<dbReference type="Gene3D" id="3.30.70.120">
    <property type="match status" value="1"/>
</dbReference>
<dbReference type="SUPFAM" id="SSF54913">
    <property type="entry name" value="GlnB-like"/>
    <property type="match status" value="1"/>
</dbReference>